<dbReference type="OrthoDB" id="6159439at2759"/>
<dbReference type="Pfam" id="PF00157">
    <property type="entry name" value="Pou"/>
    <property type="match status" value="1"/>
</dbReference>
<evidence type="ECO:0000256" key="2">
    <source>
        <dbReference type="ARBA" id="ARBA00023125"/>
    </source>
</evidence>
<dbReference type="SMART" id="SM00389">
    <property type="entry name" value="HOX"/>
    <property type="match status" value="1"/>
</dbReference>
<reference evidence="10" key="1">
    <citation type="submission" date="2025-08" db="UniProtKB">
        <authorList>
            <consortium name="RefSeq"/>
        </authorList>
    </citation>
    <scope>IDENTIFICATION</scope>
    <source>
        <strain evidence="10">J_2021</strain>
        <tissue evidence="10">Erythrocytes</tissue>
    </source>
</reference>
<evidence type="ECO:0000256" key="8">
    <source>
        <dbReference type="SAM" id="MobiDB-lite"/>
    </source>
</evidence>
<dbReference type="GO" id="GO:0000978">
    <property type="term" value="F:RNA polymerase II cis-regulatory region sequence-specific DNA binding"/>
    <property type="evidence" value="ECO:0000318"/>
    <property type="project" value="GO_Central"/>
</dbReference>
<dbReference type="SMART" id="SM00352">
    <property type="entry name" value="POU"/>
    <property type="match status" value="1"/>
</dbReference>
<dbReference type="Xenbase" id="XB-GENE-17333684">
    <property type="gene designation" value="pou5f3.3.S"/>
</dbReference>
<keyword evidence="4 5" id="KW-0539">Nucleus</keyword>
<comment type="similarity">
    <text evidence="7">Belongs to the POU transcription factor family.</text>
</comment>
<dbReference type="GO" id="GO:0006357">
    <property type="term" value="P:regulation of transcription by RNA polymerase II"/>
    <property type="evidence" value="ECO:0000318"/>
    <property type="project" value="GO_Central"/>
</dbReference>
<dbReference type="InterPro" id="IPR013847">
    <property type="entry name" value="POU"/>
</dbReference>
<dbReference type="GeneID" id="108699883"/>
<protein>
    <recommendedName>
        <fullName evidence="7">POU domain protein</fullName>
    </recommendedName>
</protein>
<dbReference type="Proteomes" id="UP000186698">
    <property type="component" value="Chromosome 8S"/>
</dbReference>
<name>A0A1L8F0S8_XENLA</name>
<dbReference type="PANTHER" id="PTHR11636">
    <property type="entry name" value="POU DOMAIN"/>
    <property type="match status" value="1"/>
</dbReference>
<dbReference type="KEGG" id="xla:108699883"/>
<dbReference type="AGR" id="Xenbase:XB-GENE-17333684"/>
<dbReference type="SUPFAM" id="SSF47413">
    <property type="entry name" value="lambda repressor-like DNA-binding domains"/>
    <property type="match status" value="1"/>
</dbReference>
<dbReference type="Gene3D" id="1.10.10.60">
    <property type="entry name" value="Homeodomain-like"/>
    <property type="match status" value="1"/>
</dbReference>
<dbReference type="RefSeq" id="XP_018088019.1">
    <property type="nucleotide sequence ID" value="XM_018232530.2"/>
</dbReference>
<dbReference type="SUPFAM" id="SSF46689">
    <property type="entry name" value="Homeodomain-like"/>
    <property type="match status" value="1"/>
</dbReference>
<dbReference type="FunFam" id="1.10.260.40:FF:000022">
    <property type="entry name" value="POU domain protein"/>
    <property type="match status" value="1"/>
</dbReference>
<dbReference type="PROSITE" id="PS00027">
    <property type="entry name" value="HOMEOBOX_1"/>
    <property type="match status" value="1"/>
</dbReference>
<comment type="subcellular location">
    <subcellularLocation>
        <location evidence="1 5 6">Nucleus</location>
    </subcellularLocation>
</comment>
<organism evidence="9 10">
    <name type="scientific">Xenopus laevis</name>
    <name type="common">African clawed frog</name>
    <dbReference type="NCBI Taxonomy" id="8355"/>
    <lineage>
        <taxon>Eukaryota</taxon>
        <taxon>Metazoa</taxon>
        <taxon>Chordata</taxon>
        <taxon>Craniata</taxon>
        <taxon>Vertebrata</taxon>
        <taxon>Euteleostomi</taxon>
        <taxon>Amphibia</taxon>
        <taxon>Batrachia</taxon>
        <taxon>Anura</taxon>
        <taxon>Pipoidea</taxon>
        <taxon>Pipidae</taxon>
        <taxon>Xenopodinae</taxon>
        <taxon>Xenopus</taxon>
        <taxon>Xenopus</taxon>
    </lineage>
</organism>
<dbReference type="PROSITE" id="PS50071">
    <property type="entry name" value="HOMEOBOX_2"/>
    <property type="match status" value="1"/>
</dbReference>
<evidence type="ECO:0000256" key="7">
    <source>
        <dbReference type="RuleBase" id="RU361194"/>
    </source>
</evidence>
<dbReference type="InterPro" id="IPR009057">
    <property type="entry name" value="Homeodomain-like_sf"/>
</dbReference>
<dbReference type="GO" id="GO:0001702">
    <property type="term" value="P:gastrulation with mouth forming second"/>
    <property type="evidence" value="ECO:0007669"/>
    <property type="project" value="UniProtKB-ARBA"/>
</dbReference>
<dbReference type="CTD" id="108699883"/>
<feature type="compositionally biased region" description="Low complexity" evidence="8">
    <location>
        <begin position="109"/>
        <end position="122"/>
    </location>
</feature>
<dbReference type="Bgee" id="108699883">
    <property type="expression patterns" value="Expressed in blastula and 9 other cell types or tissues"/>
</dbReference>
<feature type="compositionally biased region" description="Polar residues" evidence="8">
    <location>
        <begin position="131"/>
        <end position="150"/>
    </location>
</feature>
<evidence type="ECO:0000256" key="1">
    <source>
        <dbReference type="ARBA" id="ARBA00004123"/>
    </source>
</evidence>
<dbReference type="InterPro" id="IPR001356">
    <property type="entry name" value="HD"/>
</dbReference>
<evidence type="ECO:0000256" key="5">
    <source>
        <dbReference type="PROSITE-ProRule" id="PRU00108"/>
    </source>
</evidence>
<dbReference type="PROSITE" id="PS51179">
    <property type="entry name" value="POU_3"/>
    <property type="match status" value="1"/>
</dbReference>
<evidence type="ECO:0000256" key="4">
    <source>
        <dbReference type="ARBA" id="ARBA00023242"/>
    </source>
</evidence>
<proteinExistence type="inferred from homology"/>
<dbReference type="InterPro" id="IPR017970">
    <property type="entry name" value="Homeobox_CS"/>
</dbReference>
<feature type="compositionally biased region" description="Polar residues" evidence="8">
    <location>
        <begin position="183"/>
        <end position="201"/>
    </location>
</feature>
<accession>A0A1L8F0S8</accession>
<evidence type="ECO:0000256" key="6">
    <source>
        <dbReference type="RuleBase" id="RU000682"/>
    </source>
</evidence>
<evidence type="ECO:0000256" key="3">
    <source>
        <dbReference type="ARBA" id="ARBA00023155"/>
    </source>
</evidence>
<gene>
    <name evidence="10 11" type="primary">pou5f3.3.S</name>
</gene>
<dbReference type="Gene3D" id="1.10.260.40">
    <property type="entry name" value="lambda repressor-like DNA-binding domains"/>
    <property type="match status" value="1"/>
</dbReference>
<dbReference type="InterPro" id="IPR000327">
    <property type="entry name" value="POU_dom"/>
</dbReference>
<dbReference type="GO" id="GO:0000981">
    <property type="term" value="F:DNA-binding transcription factor activity, RNA polymerase II-specific"/>
    <property type="evidence" value="ECO:0000318"/>
    <property type="project" value="GO_Central"/>
</dbReference>
<keyword evidence="2 5" id="KW-0238">DNA-binding</keyword>
<dbReference type="PRINTS" id="PR00028">
    <property type="entry name" value="POUDOMAIN"/>
</dbReference>
<dbReference type="CDD" id="cd00086">
    <property type="entry name" value="homeodomain"/>
    <property type="match status" value="1"/>
</dbReference>
<feature type="compositionally biased region" description="Polar residues" evidence="8">
    <location>
        <begin position="160"/>
        <end position="174"/>
    </location>
</feature>
<dbReference type="PROSITE" id="PS00465">
    <property type="entry name" value="POU_2"/>
    <property type="match status" value="1"/>
</dbReference>
<dbReference type="STRING" id="8355.A0A1L8F0S8"/>
<keyword evidence="9" id="KW-1185">Reference proteome</keyword>
<dbReference type="PANTHER" id="PTHR11636:SF134">
    <property type="entry name" value="POU DOMAIN, CLASS 5, TRANSCRIPTION FACTOR 1.3"/>
    <property type="match status" value="1"/>
</dbReference>
<feature type="DNA-binding region" description="Homeobox" evidence="5">
    <location>
        <begin position="302"/>
        <end position="361"/>
    </location>
</feature>
<dbReference type="GO" id="GO:0005667">
    <property type="term" value="C:transcription regulator complex"/>
    <property type="evidence" value="ECO:0007669"/>
    <property type="project" value="UniProtKB-ARBA"/>
</dbReference>
<dbReference type="Pfam" id="PF00046">
    <property type="entry name" value="Homeodomain"/>
    <property type="match status" value="1"/>
</dbReference>
<sequence length="432" mass="48011">MDQSILYSQSAFPNFSYSPGMVQDGTGNYQYFGNYNALSYPQSFHVPAIKSENGAREEARLGSCHTALFDWNRYPHIQFSNQVGAHSSGDPSPEGRTEEEDVSVSEGRPSSTPSPNSPMMPSYGQYWHHPSWQQGNPTNQAHTLPSQTPSDGGDEKPQQSHHSPTASLESGVSNTEDEEVPSAISSQAERGLTSPSLTNASIGPGTEEDGMTLEEMEEFAKELKQKRVALGYTQGDIGHALGILYGKMFSQTTICRFESLQLTFKNMCKLKPLLEQWLGEAENNDNLQEMIHKAQIEEQNRKRKMRTCFDSDLKGRLEGHFMCNQKPGTRELTEIAKELNLEKDVVRVWFCNRRQKEKSKYRMSKGLELVGGASPGPFPSDHITFAPIPANSQDYGLTSLLPNHAPFYAPPFPRNDLFPHMAPGISMGVLTG</sequence>
<evidence type="ECO:0000313" key="11">
    <source>
        <dbReference type="Xenbase" id="XB-GENE-17333684"/>
    </source>
</evidence>
<dbReference type="PaxDb" id="8355-A0A1L8F0S8"/>
<dbReference type="InterPro" id="IPR050255">
    <property type="entry name" value="POU_domain_TF"/>
</dbReference>
<evidence type="ECO:0000313" key="10">
    <source>
        <dbReference type="RefSeq" id="XP_018088019.1"/>
    </source>
</evidence>
<feature type="region of interest" description="Disordered" evidence="8">
    <location>
        <begin position="82"/>
        <end position="208"/>
    </location>
</feature>
<keyword evidence="3 5" id="KW-0371">Homeobox</keyword>
<dbReference type="InterPro" id="IPR010982">
    <property type="entry name" value="Lambda_DNA-bd_dom_sf"/>
</dbReference>
<keyword evidence="7" id="KW-0804">Transcription</keyword>
<dbReference type="AlphaFoldDB" id="A0A1L8F0S8"/>
<dbReference type="GO" id="GO:0140297">
    <property type="term" value="F:DNA-binding transcription factor binding"/>
    <property type="evidence" value="ECO:0007669"/>
    <property type="project" value="UniProtKB-ARBA"/>
</dbReference>
<evidence type="ECO:0000313" key="9">
    <source>
        <dbReference type="Proteomes" id="UP000186698"/>
    </source>
</evidence>
<dbReference type="GO" id="GO:0005634">
    <property type="term" value="C:nucleus"/>
    <property type="evidence" value="ECO:0007669"/>
    <property type="project" value="UniProtKB-SubCell"/>
</dbReference>